<protein>
    <recommendedName>
        <fullName evidence="1">Co-chaperone DjlA N-terminal domain-containing protein</fullName>
    </recommendedName>
</protein>
<dbReference type="Pfam" id="PF05099">
    <property type="entry name" value="TerB"/>
    <property type="match status" value="1"/>
</dbReference>
<dbReference type="InterPro" id="IPR007791">
    <property type="entry name" value="DjlA_N"/>
</dbReference>
<feature type="domain" description="Co-chaperone DjlA N-terminal" evidence="1">
    <location>
        <begin position="113"/>
        <end position="215"/>
    </location>
</feature>
<keyword evidence="3" id="KW-1185">Reference proteome</keyword>
<dbReference type="RefSeq" id="WP_006971629.1">
    <property type="nucleotide sequence ID" value="NZ_ABCS01000021.1"/>
</dbReference>
<comment type="caution">
    <text evidence="2">The sequence shown here is derived from an EMBL/GenBank/DDBJ whole genome shotgun (WGS) entry which is preliminary data.</text>
</comment>
<dbReference type="InterPro" id="IPR029024">
    <property type="entry name" value="TerB-like"/>
</dbReference>
<gene>
    <name evidence="2" type="ORF">PPSIR1_04108</name>
</gene>
<dbReference type="Gene3D" id="1.10.3680.10">
    <property type="entry name" value="TerB-like"/>
    <property type="match status" value="1"/>
</dbReference>
<sequence>MSLICPYCQERDLETVATIPYVRGLVVTHSVGVKKFMGCRRCVRRNIYREVGRSTVAGWFSPRAALLNPVMITYSAVRGALVRANPQAVRRSLEQAGIPDEGVQVDPLRVAYGLCAAMITADGKVEDEEVSVALEIGRQLFTDFKDEEFFKVLKSHKDLPGVAELAYLLAEILEQNEKALVYQYLAEIAASDGEVADSEQAMLEQVRANLGITDMAALSMARRKLSV</sequence>
<evidence type="ECO:0000313" key="3">
    <source>
        <dbReference type="Proteomes" id="UP000005801"/>
    </source>
</evidence>
<reference evidence="2 3" key="1">
    <citation type="submission" date="2007-06" db="EMBL/GenBank/DDBJ databases">
        <authorList>
            <person name="Shimkets L."/>
            <person name="Ferriera S."/>
            <person name="Johnson J."/>
            <person name="Kravitz S."/>
            <person name="Beeson K."/>
            <person name="Sutton G."/>
            <person name="Rogers Y.-H."/>
            <person name="Friedman R."/>
            <person name="Frazier M."/>
            <person name="Venter J.C."/>
        </authorList>
    </citation>
    <scope>NUCLEOTIDE SEQUENCE [LARGE SCALE GENOMIC DNA]</scope>
    <source>
        <strain evidence="2 3">SIR-1</strain>
    </source>
</reference>
<organism evidence="2 3">
    <name type="scientific">Plesiocystis pacifica SIR-1</name>
    <dbReference type="NCBI Taxonomy" id="391625"/>
    <lineage>
        <taxon>Bacteria</taxon>
        <taxon>Pseudomonadati</taxon>
        <taxon>Myxococcota</taxon>
        <taxon>Polyangia</taxon>
        <taxon>Nannocystales</taxon>
        <taxon>Nannocystaceae</taxon>
        <taxon>Plesiocystis</taxon>
    </lineage>
</organism>
<dbReference type="EMBL" id="ABCS01000021">
    <property type="protein sequence ID" value="EDM79292.1"/>
    <property type="molecule type" value="Genomic_DNA"/>
</dbReference>
<dbReference type="OrthoDB" id="287076at2"/>
<evidence type="ECO:0000313" key="2">
    <source>
        <dbReference type="EMBL" id="EDM79292.1"/>
    </source>
</evidence>
<evidence type="ECO:0000259" key="1">
    <source>
        <dbReference type="Pfam" id="PF05099"/>
    </source>
</evidence>
<name>A6G4I0_9BACT</name>
<dbReference type="Proteomes" id="UP000005801">
    <property type="component" value="Unassembled WGS sequence"/>
</dbReference>
<accession>A6G4I0</accession>
<dbReference type="eggNOG" id="COG4103">
    <property type="taxonomic scope" value="Bacteria"/>
</dbReference>
<dbReference type="CDD" id="cd07177">
    <property type="entry name" value="terB_like"/>
    <property type="match status" value="1"/>
</dbReference>
<dbReference type="AlphaFoldDB" id="A6G4I0"/>
<proteinExistence type="predicted"/>
<dbReference type="SUPFAM" id="SSF158682">
    <property type="entry name" value="TerB-like"/>
    <property type="match status" value="1"/>
</dbReference>